<evidence type="ECO:0008006" key="4">
    <source>
        <dbReference type="Google" id="ProtNLM"/>
    </source>
</evidence>
<comment type="caution">
    <text evidence="2">The sequence shown here is derived from an EMBL/GenBank/DDBJ whole genome shotgun (WGS) entry which is preliminary data.</text>
</comment>
<name>A0A7W9FHE1_9CAUL</name>
<keyword evidence="1" id="KW-0732">Signal</keyword>
<sequence length="124" mass="12897">MTLRKLFVIGAAIAALGVAAAAAPVPVFAQTAAQKSMIDAAKASGTVGEQADGFLGFRVPTSDTGLQSAVTTTNDARRAAYARRGTEAGTSADVAGARMFETLLLPRIAPGEWYRNAQGRWVQK</sequence>
<gene>
    <name evidence="2" type="ORF">GGR13_002965</name>
</gene>
<evidence type="ECO:0000313" key="3">
    <source>
        <dbReference type="Proteomes" id="UP000545037"/>
    </source>
</evidence>
<dbReference type="Proteomes" id="UP000545037">
    <property type="component" value="Unassembled WGS sequence"/>
</dbReference>
<feature type="signal peptide" evidence="1">
    <location>
        <begin position="1"/>
        <end position="29"/>
    </location>
</feature>
<dbReference type="EMBL" id="JACHOR010000005">
    <property type="protein sequence ID" value="MBB5747344.1"/>
    <property type="molecule type" value="Genomic_DNA"/>
</dbReference>
<dbReference type="RefSeq" id="WP_183214327.1">
    <property type="nucleotide sequence ID" value="NZ_JACHOR010000005.1"/>
</dbReference>
<dbReference type="InterPro" id="IPR008309">
    <property type="entry name" value="YdbL"/>
</dbReference>
<protein>
    <recommendedName>
        <fullName evidence="4">DUF1318 domain-containing protein</fullName>
    </recommendedName>
</protein>
<keyword evidence="3" id="KW-1185">Reference proteome</keyword>
<dbReference type="Pfam" id="PF07027">
    <property type="entry name" value="DUF1318"/>
    <property type="match status" value="1"/>
</dbReference>
<evidence type="ECO:0000313" key="2">
    <source>
        <dbReference type="EMBL" id="MBB5747344.1"/>
    </source>
</evidence>
<organism evidence="2 3">
    <name type="scientific">Brevundimonas variabilis</name>
    <dbReference type="NCBI Taxonomy" id="74312"/>
    <lineage>
        <taxon>Bacteria</taxon>
        <taxon>Pseudomonadati</taxon>
        <taxon>Pseudomonadota</taxon>
        <taxon>Alphaproteobacteria</taxon>
        <taxon>Caulobacterales</taxon>
        <taxon>Caulobacteraceae</taxon>
        <taxon>Brevundimonas</taxon>
    </lineage>
</organism>
<reference evidence="2 3" key="1">
    <citation type="submission" date="2020-08" db="EMBL/GenBank/DDBJ databases">
        <title>Genomic Encyclopedia of Type Strains, Phase IV (KMG-IV): sequencing the most valuable type-strain genomes for metagenomic binning, comparative biology and taxonomic classification.</title>
        <authorList>
            <person name="Goeker M."/>
        </authorList>
    </citation>
    <scope>NUCLEOTIDE SEQUENCE [LARGE SCALE GENOMIC DNA]</scope>
    <source>
        <strain evidence="2 3">DSM 4737</strain>
    </source>
</reference>
<feature type="chain" id="PRO_5031449987" description="DUF1318 domain-containing protein" evidence="1">
    <location>
        <begin position="30"/>
        <end position="124"/>
    </location>
</feature>
<accession>A0A7W9FHE1</accession>
<proteinExistence type="predicted"/>
<dbReference type="AlphaFoldDB" id="A0A7W9FHE1"/>
<evidence type="ECO:0000256" key="1">
    <source>
        <dbReference type="SAM" id="SignalP"/>
    </source>
</evidence>